<dbReference type="KEGG" id="fal:FRAAL1522"/>
<keyword evidence="2" id="KW-1185">Reference proteome</keyword>
<organism evidence="1 2">
    <name type="scientific">Frankia alni (strain DSM 45986 / CECT 9034 / ACN14a)</name>
    <dbReference type="NCBI Taxonomy" id="326424"/>
    <lineage>
        <taxon>Bacteria</taxon>
        <taxon>Bacillati</taxon>
        <taxon>Actinomycetota</taxon>
        <taxon>Actinomycetes</taxon>
        <taxon>Frankiales</taxon>
        <taxon>Frankiaceae</taxon>
        <taxon>Frankia</taxon>
    </lineage>
</organism>
<reference evidence="1 2" key="1">
    <citation type="journal article" date="2007" name="Genome Res.">
        <title>Genome characteristics of facultatively symbiotic Frankia sp. strains reflect host range and host plant biogeography.</title>
        <authorList>
            <person name="Normand P."/>
            <person name="Lapierre P."/>
            <person name="Tisa L.S."/>
            <person name="Gogarten J.P."/>
            <person name="Alloisio N."/>
            <person name="Bagnarol E."/>
            <person name="Bassi C.A."/>
            <person name="Berry A.M."/>
            <person name="Bickhart D.M."/>
            <person name="Choisne N."/>
            <person name="Couloux A."/>
            <person name="Cournoyer B."/>
            <person name="Cruveiller S."/>
            <person name="Daubin V."/>
            <person name="Demange N."/>
            <person name="Francino M.P."/>
            <person name="Goltsman E."/>
            <person name="Huang Y."/>
            <person name="Kopp O.R."/>
            <person name="Labarre L."/>
            <person name="Lapidus A."/>
            <person name="Lavire C."/>
            <person name="Marechal J."/>
            <person name="Martinez M."/>
            <person name="Mastronunzio J.E."/>
            <person name="Mullin B.C."/>
            <person name="Niemann J."/>
            <person name="Pujic P."/>
            <person name="Rawnsley T."/>
            <person name="Rouy Z."/>
            <person name="Schenowitz C."/>
            <person name="Sellstedt A."/>
            <person name="Tavares F."/>
            <person name="Tomkins J.P."/>
            <person name="Vallenet D."/>
            <person name="Valverde C."/>
            <person name="Wall L.G."/>
            <person name="Wang Y."/>
            <person name="Medigue C."/>
            <person name="Benson D.R."/>
        </authorList>
    </citation>
    <scope>NUCLEOTIDE SEQUENCE [LARGE SCALE GENOMIC DNA]</scope>
    <source>
        <strain evidence="2">DSM 45986 / CECT 9034 / ACN14a</strain>
    </source>
</reference>
<protein>
    <submittedName>
        <fullName evidence="1">Uncharacterized protein</fullName>
    </submittedName>
</protein>
<gene>
    <name evidence="1" type="ordered locus">FRAAL1522</name>
</gene>
<accession>Q0RQJ6</accession>
<proteinExistence type="predicted"/>
<evidence type="ECO:0000313" key="2">
    <source>
        <dbReference type="Proteomes" id="UP000000657"/>
    </source>
</evidence>
<sequence length="131" mass="13930">MADAAAADGAARIVSRMGRSGPRHAAQRALLERNRALTLIHSGQATTATVDTLCDTGVRVNGRAVAEVHLLVDRPGGAPYPVVRSAVVPDADMDLSRAAIASSGRPRRIPVLVDPRRPENVLLRWDLRPAS</sequence>
<dbReference type="Proteomes" id="UP000000657">
    <property type="component" value="Chromosome"/>
</dbReference>
<dbReference type="EMBL" id="CT573213">
    <property type="protein sequence ID" value="CAJ60178.1"/>
    <property type="molecule type" value="Genomic_DNA"/>
</dbReference>
<name>Q0RQJ6_FRAAA</name>
<dbReference type="HOGENOM" id="CLU_133725_0_0_11"/>
<evidence type="ECO:0000313" key="1">
    <source>
        <dbReference type="EMBL" id="CAJ60178.1"/>
    </source>
</evidence>
<dbReference type="AlphaFoldDB" id="Q0RQJ6"/>